<dbReference type="InterPro" id="IPR011059">
    <property type="entry name" value="Metal-dep_hydrolase_composite"/>
</dbReference>
<feature type="binding site" evidence="7">
    <location>
        <position position="144"/>
    </location>
    <ligand>
        <name>substrate</name>
    </ligand>
</feature>
<feature type="active site" description="Proton donor/acceptor" evidence="6">
    <location>
        <position position="277"/>
    </location>
</feature>
<keyword evidence="11" id="KW-1185">Reference proteome</keyword>
<evidence type="ECO:0000259" key="9">
    <source>
        <dbReference type="Pfam" id="PF01979"/>
    </source>
</evidence>
<feature type="binding site" evidence="8">
    <location>
        <position position="220"/>
    </location>
    <ligand>
        <name>Zn(2+)</name>
        <dbReference type="ChEBI" id="CHEBI:29105"/>
    </ligand>
</feature>
<protein>
    <submittedName>
        <fullName evidence="10">N-acetylglucosamine-6-phosphate deacetylase</fullName>
        <ecNumber evidence="10">3.5.1.25</ecNumber>
    </submittedName>
</protein>
<dbReference type="EC" id="3.5.1.25" evidence="10"/>
<feature type="binding site" evidence="7">
    <location>
        <position position="231"/>
    </location>
    <ligand>
        <name>substrate</name>
    </ligand>
</feature>
<dbReference type="SUPFAM" id="SSF51556">
    <property type="entry name" value="Metallo-dependent hydrolases"/>
    <property type="match status" value="1"/>
</dbReference>
<dbReference type="SUPFAM" id="SSF51338">
    <property type="entry name" value="Composite domain of metallo-dependent hydrolases"/>
    <property type="match status" value="1"/>
</dbReference>
<name>A0A0P1GTB2_9RHOB</name>
<evidence type="ECO:0000313" key="10">
    <source>
        <dbReference type="EMBL" id="CUH85898.1"/>
    </source>
</evidence>
<evidence type="ECO:0000256" key="4">
    <source>
        <dbReference type="ARBA" id="ARBA00023277"/>
    </source>
</evidence>
<proteinExistence type="inferred from homology"/>
<reference evidence="10 11" key="1">
    <citation type="submission" date="2015-09" db="EMBL/GenBank/DDBJ databases">
        <authorList>
            <consortium name="Swine Surveillance"/>
        </authorList>
    </citation>
    <scope>NUCLEOTIDE SEQUENCE [LARGE SCALE GENOMIC DNA]</scope>
    <source>
        <strain evidence="10 11">CECT 8383</strain>
    </source>
</reference>
<evidence type="ECO:0000256" key="7">
    <source>
        <dbReference type="PIRSR" id="PIRSR038994-2"/>
    </source>
</evidence>
<evidence type="ECO:0000256" key="5">
    <source>
        <dbReference type="PIRNR" id="PIRNR038994"/>
    </source>
</evidence>
<dbReference type="GO" id="GO:0046872">
    <property type="term" value="F:metal ion binding"/>
    <property type="evidence" value="ECO:0007669"/>
    <property type="project" value="UniProtKB-KW"/>
</dbReference>
<dbReference type="Gene3D" id="3.20.20.140">
    <property type="entry name" value="Metal-dependent hydrolases"/>
    <property type="match status" value="1"/>
</dbReference>
<feature type="binding site" evidence="7">
    <location>
        <begin position="223"/>
        <end position="224"/>
    </location>
    <ligand>
        <name>substrate</name>
    </ligand>
</feature>
<accession>A0A0P1GTB2</accession>
<dbReference type="RefSeq" id="WP_058319951.1">
    <property type="nucleotide sequence ID" value="NZ_CYSF01000018.1"/>
</dbReference>
<gene>
    <name evidence="10" type="primary">nagA</name>
    <name evidence="10" type="ORF">TM5383_03141</name>
</gene>
<keyword evidence="4 5" id="KW-0119">Carbohydrate metabolism</keyword>
<dbReference type="NCBIfam" id="TIGR00221">
    <property type="entry name" value="nagA"/>
    <property type="match status" value="1"/>
</dbReference>
<keyword evidence="3 5" id="KW-0378">Hydrolase</keyword>
<feature type="binding site" evidence="7">
    <location>
        <position position="255"/>
    </location>
    <ligand>
        <name>substrate</name>
    </ligand>
</feature>
<dbReference type="InterPro" id="IPR032466">
    <property type="entry name" value="Metal_Hydrolase"/>
</dbReference>
<dbReference type="PANTHER" id="PTHR11113">
    <property type="entry name" value="N-ACETYLGLUCOSAMINE-6-PHOSPHATE DEACETYLASE"/>
    <property type="match status" value="1"/>
</dbReference>
<dbReference type="OrthoDB" id="9776488at2"/>
<dbReference type="GO" id="GO:0006046">
    <property type="term" value="P:N-acetylglucosamine catabolic process"/>
    <property type="evidence" value="ECO:0007669"/>
    <property type="project" value="TreeGrafter"/>
</dbReference>
<sequence length="389" mass="40000">MTAVIYHGGPIFDGHDLRADHALHIEAGKVAALGPLDQVRATAQDAEQVDLNGDILSVGYVDLQLNGGGGVMLGDAPDKATLHRMAQAHRSLGATHILPTLITDRPQVTRAAISEVRQAVAEGQAGILGLHLEGPHLSVARKGAHDGALIRPMREEDLAELVAAARDLPALMVTVAPENVTLDQVRALVAAGAVVSLGHTDTDYQTAYAYFDAGARCATHLFNAMSGLGSRAPGVVGAALDHPGVCAGVIADGVHVHPATLRLASRAKAGGIFLVSDAMAVAGTDLTGFQLAGRQINRRDGRLTLSDGTLAGADLDLTTAVRIMHHQVGLPLAEALNAATAAPACLIGAEPGIGRLEVGAPCELIRIRSDLSAARPVGPRDPQEGGHAG</sequence>
<dbReference type="GO" id="GO:0008448">
    <property type="term" value="F:N-acetylglucosamine-6-phosphate deacetylase activity"/>
    <property type="evidence" value="ECO:0007669"/>
    <property type="project" value="UniProtKB-EC"/>
</dbReference>
<evidence type="ECO:0000256" key="2">
    <source>
        <dbReference type="ARBA" id="ARBA00022723"/>
    </source>
</evidence>
<keyword evidence="2 8" id="KW-0479">Metal-binding</keyword>
<dbReference type="Gene3D" id="2.30.40.10">
    <property type="entry name" value="Urease, subunit C, domain 1"/>
    <property type="match status" value="1"/>
</dbReference>
<dbReference type="AlphaFoldDB" id="A0A0P1GTB2"/>
<organism evidence="10 11">
    <name type="scientific">Thalassovita mediterranea</name>
    <dbReference type="NCBI Taxonomy" id="340021"/>
    <lineage>
        <taxon>Bacteria</taxon>
        <taxon>Pseudomonadati</taxon>
        <taxon>Pseudomonadota</taxon>
        <taxon>Alphaproteobacteria</taxon>
        <taxon>Rhodobacterales</taxon>
        <taxon>Roseobacteraceae</taxon>
        <taxon>Thalassovita</taxon>
    </lineage>
</organism>
<comment type="similarity">
    <text evidence="1 5">Belongs to the metallo-dependent hydrolases superfamily. NagA family.</text>
</comment>
<evidence type="ECO:0000256" key="6">
    <source>
        <dbReference type="PIRSR" id="PIRSR038994-1"/>
    </source>
</evidence>
<dbReference type="Proteomes" id="UP000051681">
    <property type="component" value="Unassembled WGS sequence"/>
</dbReference>
<evidence type="ECO:0000313" key="11">
    <source>
        <dbReference type="Proteomes" id="UP000051681"/>
    </source>
</evidence>
<feature type="binding site" evidence="7">
    <location>
        <begin position="310"/>
        <end position="312"/>
    </location>
    <ligand>
        <name>substrate</name>
    </ligand>
</feature>
<dbReference type="PANTHER" id="PTHR11113:SF14">
    <property type="entry name" value="N-ACETYLGLUCOSAMINE-6-PHOSPHATE DEACETYLASE"/>
    <property type="match status" value="1"/>
</dbReference>
<dbReference type="EMBL" id="CYSF01000018">
    <property type="protein sequence ID" value="CUH85898.1"/>
    <property type="molecule type" value="Genomic_DNA"/>
</dbReference>
<dbReference type="STRING" id="340021.TM5383_03141"/>
<dbReference type="Pfam" id="PF01979">
    <property type="entry name" value="Amidohydro_1"/>
    <property type="match status" value="1"/>
</dbReference>
<evidence type="ECO:0000256" key="8">
    <source>
        <dbReference type="PIRSR" id="PIRSR038994-3"/>
    </source>
</evidence>
<evidence type="ECO:0000256" key="1">
    <source>
        <dbReference type="ARBA" id="ARBA00010716"/>
    </source>
</evidence>
<feature type="binding site" evidence="8">
    <location>
        <position position="133"/>
    </location>
    <ligand>
        <name>Zn(2+)</name>
        <dbReference type="ChEBI" id="CHEBI:29105"/>
    </ligand>
</feature>
<dbReference type="InterPro" id="IPR006680">
    <property type="entry name" value="Amidohydro-rel"/>
</dbReference>
<feature type="binding site" evidence="8">
    <location>
        <position position="199"/>
    </location>
    <ligand>
        <name>Zn(2+)</name>
        <dbReference type="ChEBI" id="CHEBI:29105"/>
    </ligand>
</feature>
<dbReference type="PIRSF" id="PIRSF038994">
    <property type="entry name" value="NagA"/>
    <property type="match status" value="1"/>
</dbReference>
<dbReference type="InterPro" id="IPR003764">
    <property type="entry name" value="GlcNAc_6-P_deAcase"/>
</dbReference>
<comment type="cofactor">
    <cofactor evidence="8">
        <name>a divalent metal cation</name>
        <dbReference type="ChEBI" id="CHEBI:60240"/>
    </cofactor>
    <text evidence="8">Binds 1 divalent metal cation per subunit.</text>
</comment>
<feature type="domain" description="Amidohydrolase-related" evidence="9">
    <location>
        <begin position="57"/>
        <end position="365"/>
    </location>
</feature>
<evidence type="ECO:0000256" key="3">
    <source>
        <dbReference type="ARBA" id="ARBA00022801"/>
    </source>
</evidence>